<evidence type="ECO:0000256" key="2">
    <source>
        <dbReference type="SAM" id="Phobius"/>
    </source>
</evidence>
<proteinExistence type="predicted"/>
<dbReference type="Proteomes" id="UP000182649">
    <property type="component" value="Unassembled WGS sequence"/>
</dbReference>
<organism evidence="3 4">
    <name type="scientific">Nitrosospira multiformis</name>
    <dbReference type="NCBI Taxonomy" id="1231"/>
    <lineage>
        <taxon>Bacteria</taxon>
        <taxon>Pseudomonadati</taxon>
        <taxon>Pseudomonadota</taxon>
        <taxon>Betaproteobacteria</taxon>
        <taxon>Nitrosomonadales</taxon>
        <taxon>Nitrosomonadaceae</taxon>
        <taxon>Nitrosospira</taxon>
    </lineage>
</organism>
<keyword evidence="2" id="KW-0472">Membrane</keyword>
<dbReference type="OrthoDB" id="9757969at2"/>
<dbReference type="RefSeq" id="WP_074975065.1">
    <property type="nucleotide sequence ID" value="NZ_FPBZ01000010.1"/>
</dbReference>
<feature type="compositionally biased region" description="Pro residues" evidence="1">
    <location>
        <begin position="666"/>
        <end position="676"/>
    </location>
</feature>
<dbReference type="InterPro" id="IPR052894">
    <property type="entry name" value="AsmA-related"/>
</dbReference>
<keyword evidence="2" id="KW-0812">Transmembrane</keyword>
<feature type="compositionally biased region" description="Low complexity" evidence="1">
    <location>
        <begin position="631"/>
        <end position="647"/>
    </location>
</feature>
<accession>A0A1I7HNZ5</accession>
<dbReference type="GO" id="GO:0005886">
    <property type="term" value="C:plasma membrane"/>
    <property type="evidence" value="ECO:0007669"/>
    <property type="project" value="TreeGrafter"/>
</dbReference>
<dbReference type="PANTHER" id="PTHR30441:SF8">
    <property type="entry name" value="DUF748 DOMAIN-CONTAINING PROTEIN"/>
    <property type="match status" value="1"/>
</dbReference>
<name>A0A1I7HNZ5_9PROT</name>
<dbReference type="Pfam" id="PF05359">
    <property type="entry name" value="DUF748"/>
    <property type="match status" value="1"/>
</dbReference>
<gene>
    <name evidence="3" type="ORF">SAMN05216417_110110</name>
</gene>
<feature type="region of interest" description="Disordered" evidence="1">
    <location>
        <begin position="631"/>
        <end position="677"/>
    </location>
</feature>
<feature type="transmembrane region" description="Helical" evidence="2">
    <location>
        <begin position="21"/>
        <end position="39"/>
    </location>
</feature>
<dbReference type="SUPFAM" id="SSF103088">
    <property type="entry name" value="OmpA-like"/>
    <property type="match status" value="1"/>
</dbReference>
<evidence type="ECO:0000256" key="1">
    <source>
        <dbReference type="SAM" id="MobiDB-lite"/>
    </source>
</evidence>
<dbReference type="EMBL" id="FPBZ01000010">
    <property type="protein sequence ID" value="SFU62146.1"/>
    <property type="molecule type" value="Genomic_DNA"/>
</dbReference>
<dbReference type="InterPro" id="IPR008023">
    <property type="entry name" value="DUF748"/>
</dbReference>
<protein>
    <submittedName>
        <fullName evidence="3">Uncharacterized protein involved in outer membrane biogenesis</fullName>
    </submittedName>
</protein>
<dbReference type="PANTHER" id="PTHR30441">
    <property type="entry name" value="DUF748 DOMAIN-CONTAINING PROTEIN"/>
    <property type="match status" value="1"/>
</dbReference>
<evidence type="ECO:0000313" key="3">
    <source>
        <dbReference type="EMBL" id="SFU62146.1"/>
    </source>
</evidence>
<dbReference type="GO" id="GO:0090313">
    <property type="term" value="P:regulation of protein targeting to membrane"/>
    <property type="evidence" value="ECO:0007669"/>
    <property type="project" value="TreeGrafter"/>
</dbReference>
<dbReference type="InterPro" id="IPR036737">
    <property type="entry name" value="OmpA-like_sf"/>
</dbReference>
<dbReference type="Gene3D" id="3.30.1330.60">
    <property type="entry name" value="OmpA-like domain"/>
    <property type="match status" value="1"/>
</dbReference>
<keyword evidence="2" id="KW-1133">Transmembrane helix</keyword>
<evidence type="ECO:0000313" key="4">
    <source>
        <dbReference type="Proteomes" id="UP000182649"/>
    </source>
</evidence>
<sequence>MSSLTTFLHRFISHRRFITGLGVFAGIIILFGLLGYFWLPGYAKAKLEAVLSNVLHRPVTVQSIDIQPYTLELTVRGFRIGEKETSADADKNLFSFDELYLDLSIASIAHRAPVISSVSLKGPTVRLVREGQQQFNITDLIEDFMKRPKEEEEEHGKSMFSVRNIVIEDGRFEFVDHVKKSQQDVSDIQIGVPFIANFESAEETWVEPRFSARVNGAPFNLTGKLRPFTTNREATLEIRLSDVDLTRIDEYSPIPVDIHLLSGYFDSELLLTFTQVDGQSPALVLTGNAALKKLKVENHSVEAPYAATLGEFNVQLTEINLNAVKPSRVAVVLTEIAVSPEGSTEPTLNLPKLTLDEIVVDTGQKNVSLGAATLDRFNASLRRHKDGRLDLAKLFAPTNKAEKASQSSTPPSPKAATGKPWTVKLGSFRLADAGLRFEDTTLPDVAPMVVNALDLTVNQIDFSGAAPSQLELKAEVNKTGSLETKGSLAWAPVAADLAVDAKDVDLVALQGWAGDRLNVLFSRGALSFRGKIKADGGKGQKRPERTRGEKASSLKVAVRGDGRLTNFNMLDKADATNLMRWRSVDIKGIEFANEPLNINAASITLTDFFAHVVVTPRGELNLKYIVRQEETAVSPSQAAAAPATTPEPESRPESEPAGTPAEISPAPVPSQPPPRKNLPVRIGRIVMQGGHVNFQDQFIQPNYRAYLTDLAGRIGPLHPRKAGEVDIRGAVDKTAPLKISGSVDAFGRELYLDITASAKGIDMPTFSPYSGKYIGYAIEKGKLSVDVHYHVEHGELTAENSIFLDQLTFGEKIESPDALSIPVNLALALLKNRRGEIDVRLPVSGSINDPKFSLGGIIVKAILNLLTKAATAPFTVLGSLFGGEELSEINFPAGEVKIPPEAEEKLQKLAQALTDRPALNLEIIGHADASSDPEPLKRRVLERKIKAEKLSVDIKKGKSYDSLEDVTLTPEEYEKYLEQVYKDAKFEKPKNFIGLSKSLPAEEMEKLMLANIDAGDAELQGLAESRAMSARDWLIEHGKIPDARIFVLSPKVEAGTNREKPDNRVEFSLR</sequence>
<dbReference type="AlphaFoldDB" id="A0A1I7HNZ5"/>
<reference evidence="3 4" key="1">
    <citation type="submission" date="2016-10" db="EMBL/GenBank/DDBJ databases">
        <authorList>
            <person name="de Groot N.N."/>
        </authorList>
    </citation>
    <scope>NUCLEOTIDE SEQUENCE [LARGE SCALE GENOMIC DNA]</scope>
    <source>
        <strain evidence="3 4">Nl14</strain>
    </source>
</reference>
<feature type="region of interest" description="Disordered" evidence="1">
    <location>
        <begin position="399"/>
        <end position="420"/>
    </location>
</feature>